<gene>
    <name evidence="1" type="ORF">C8A03DRAFT_12917</name>
</gene>
<evidence type="ECO:0000313" key="2">
    <source>
        <dbReference type="Proteomes" id="UP001303760"/>
    </source>
</evidence>
<proteinExistence type="predicted"/>
<protein>
    <submittedName>
        <fullName evidence="1">Uncharacterized protein</fullName>
    </submittedName>
</protein>
<sequence>MKINEYLRASGVIRADQSRPSLARLPYEIQVLIFEAALGIQVFFVEHTNNALTISRSAGKALGLTCRLSREIYIKQRRLCQFGDQLHWVDPKRDIFYLYKDDDFPNVPWVRDSDAVARLADDNIDRRVIRNVAVDLEYLGAHPRYLPLTRIWSLFSSMRTLHIFIPKGPVRTPALPATPDTLVLSDLPKNQIVAAPNADLEHWLAVKYQVMKACTRMLDAEAGWHVRSKPDVVGHLTSLWPPRGSSDDTDRMDVHMEDFRG</sequence>
<evidence type="ECO:0000313" key="1">
    <source>
        <dbReference type="EMBL" id="KAK4240823.1"/>
    </source>
</evidence>
<reference evidence="1" key="2">
    <citation type="submission" date="2023-05" db="EMBL/GenBank/DDBJ databases">
        <authorList>
            <consortium name="Lawrence Berkeley National Laboratory"/>
            <person name="Steindorff A."/>
            <person name="Hensen N."/>
            <person name="Bonometti L."/>
            <person name="Westerberg I."/>
            <person name="Brannstrom I.O."/>
            <person name="Guillou S."/>
            <person name="Cros-Aarteil S."/>
            <person name="Calhoun S."/>
            <person name="Haridas S."/>
            <person name="Kuo A."/>
            <person name="Mondo S."/>
            <person name="Pangilinan J."/>
            <person name="Riley R."/>
            <person name="Labutti K."/>
            <person name="Andreopoulos B."/>
            <person name="Lipzen A."/>
            <person name="Chen C."/>
            <person name="Yanf M."/>
            <person name="Daum C."/>
            <person name="Ng V."/>
            <person name="Clum A."/>
            <person name="Ohm R."/>
            <person name="Martin F."/>
            <person name="Silar P."/>
            <person name="Natvig D."/>
            <person name="Lalanne C."/>
            <person name="Gautier V."/>
            <person name="Ament-Velasquez S.L."/>
            <person name="Kruys A."/>
            <person name="Hutchinson M.I."/>
            <person name="Powell A.J."/>
            <person name="Barry K."/>
            <person name="Miller A.N."/>
            <person name="Grigoriev I.V."/>
            <person name="Debuchy R."/>
            <person name="Gladieux P."/>
            <person name="Thoren M.H."/>
            <person name="Johannesson H."/>
        </authorList>
    </citation>
    <scope>NUCLEOTIDE SEQUENCE</scope>
    <source>
        <strain evidence="1">CBS 532.94</strain>
    </source>
</reference>
<dbReference type="EMBL" id="MU860033">
    <property type="protein sequence ID" value="KAK4240823.1"/>
    <property type="molecule type" value="Genomic_DNA"/>
</dbReference>
<dbReference type="Proteomes" id="UP001303760">
    <property type="component" value="Unassembled WGS sequence"/>
</dbReference>
<keyword evidence="2" id="KW-1185">Reference proteome</keyword>
<name>A0AAN7CEX5_9PEZI</name>
<accession>A0AAN7CEX5</accession>
<reference evidence="1" key="1">
    <citation type="journal article" date="2023" name="Mol. Phylogenet. Evol.">
        <title>Genome-scale phylogeny and comparative genomics of the fungal order Sordariales.</title>
        <authorList>
            <person name="Hensen N."/>
            <person name="Bonometti L."/>
            <person name="Westerberg I."/>
            <person name="Brannstrom I.O."/>
            <person name="Guillou S."/>
            <person name="Cros-Aarteil S."/>
            <person name="Calhoun S."/>
            <person name="Haridas S."/>
            <person name="Kuo A."/>
            <person name="Mondo S."/>
            <person name="Pangilinan J."/>
            <person name="Riley R."/>
            <person name="LaButti K."/>
            <person name="Andreopoulos B."/>
            <person name="Lipzen A."/>
            <person name="Chen C."/>
            <person name="Yan M."/>
            <person name="Daum C."/>
            <person name="Ng V."/>
            <person name="Clum A."/>
            <person name="Steindorff A."/>
            <person name="Ohm R.A."/>
            <person name="Martin F."/>
            <person name="Silar P."/>
            <person name="Natvig D.O."/>
            <person name="Lalanne C."/>
            <person name="Gautier V."/>
            <person name="Ament-Velasquez S.L."/>
            <person name="Kruys A."/>
            <person name="Hutchinson M.I."/>
            <person name="Powell A.J."/>
            <person name="Barry K."/>
            <person name="Miller A.N."/>
            <person name="Grigoriev I.V."/>
            <person name="Debuchy R."/>
            <person name="Gladieux P."/>
            <person name="Hiltunen Thoren M."/>
            <person name="Johannesson H."/>
        </authorList>
    </citation>
    <scope>NUCLEOTIDE SEQUENCE</scope>
    <source>
        <strain evidence="1">CBS 532.94</strain>
    </source>
</reference>
<organism evidence="1 2">
    <name type="scientific">Achaetomium macrosporum</name>
    <dbReference type="NCBI Taxonomy" id="79813"/>
    <lineage>
        <taxon>Eukaryota</taxon>
        <taxon>Fungi</taxon>
        <taxon>Dikarya</taxon>
        <taxon>Ascomycota</taxon>
        <taxon>Pezizomycotina</taxon>
        <taxon>Sordariomycetes</taxon>
        <taxon>Sordariomycetidae</taxon>
        <taxon>Sordariales</taxon>
        <taxon>Chaetomiaceae</taxon>
        <taxon>Achaetomium</taxon>
    </lineage>
</organism>
<dbReference type="AlphaFoldDB" id="A0AAN7CEX5"/>
<comment type="caution">
    <text evidence="1">The sequence shown here is derived from an EMBL/GenBank/DDBJ whole genome shotgun (WGS) entry which is preliminary data.</text>
</comment>